<name>A0ABV0U864_9TELE</name>
<proteinExistence type="predicted"/>
<accession>A0ABV0U864</accession>
<organism evidence="1 2">
    <name type="scientific">Ilyodon furcidens</name>
    <name type="common">goldbreast splitfin</name>
    <dbReference type="NCBI Taxonomy" id="33524"/>
    <lineage>
        <taxon>Eukaryota</taxon>
        <taxon>Metazoa</taxon>
        <taxon>Chordata</taxon>
        <taxon>Craniata</taxon>
        <taxon>Vertebrata</taxon>
        <taxon>Euteleostomi</taxon>
        <taxon>Actinopterygii</taxon>
        <taxon>Neopterygii</taxon>
        <taxon>Teleostei</taxon>
        <taxon>Neoteleostei</taxon>
        <taxon>Acanthomorphata</taxon>
        <taxon>Ovalentaria</taxon>
        <taxon>Atherinomorphae</taxon>
        <taxon>Cyprinodontiformes</taxon>
        <taxon>Goodeidae</taxon>
        <taxon>Ilyodon</taxon>
    </lineage>
</organism>
<comment type="caution">
    <text evidence="1">The sequence shown here is derived from an EMBL/GenBank/DDBJ whole genome shotgun (WGS) entry which is preliminary data.</text>
</comment>
<reference evidence="1 2" key="1">
    <citation type="submission" date="2021-06" db="EMBL/GenBank/DDBJ databases">
        <authorList>
            <person name="Palmer J.M."/>
        </authorList>
    </citation>
    <scope>NUCLEOTIDE SEQUENCE [LARGE SCALE GENOMIC DNA]</scope>
    <source>
        <strain evidence="2">if_2019</strain>
        <tissue evidence="1">Muscle</tissue>
    </source>
</reference>
<protein>
    <submittedName>
        <fullName evidence="1">Uncharacterized protein</fullName>
    </submittedName>
</protein>
<evidence type="ECO:0000313" key="1">
    <source>
        <dbReference type="EMBL" id="MEQ2240411.1"/>
    </source>
</evidence>
<dbReference type="Proteomes" id="UP001482620">
    <property type="component" value="Unassembled WGS sequence"/>
</dbReference>
<sequence>MFACVLYMQIFSRSGPRSSRFAQFRRVPQLSKKFHLHKDTIFSEPPFLKVLPTDEDCTMNTLNNDVFTLFWSVSVPTLMAEAKNSSEQSTLPQLLCYSQLRL</sequence>
<evidence type="ECO:0000313" key="2">
    <source>
        <dbReference type="Proteomes" id="UP001482620"/>
    </source>
</evidence>
<gene>
    <name evidence="1" type="ORF">ILYODFUR_014575</name>
</gene>
<dbReference type="EMBL" id="JAHRIQ010059161">
    <property type="protein sequence ID" value="MEQ2240411.1"/>
    <property type="molecule type" value="Genomic_DNA"/>
</dbReference>
<keyword evidence="2" id="KW-1185">Reference proteome</keyword>